<sequence length="89" mass="10776">MNATIPDQGRWLQSVVRGYFAYHAVPTNYRALAAFRYHVAILWRRVLCRRSQKAHMSWDRMRRIVDAWLPLPRILHPWPNQRFAVKHPR</sequence>
<gene>
    <name evidence="1" type="ORF">WKW80_18150</name>
</gene>
<accession>A0ABU8W1L2</accession>
<evidence type="ECO:0000313" key="1">
    <source>
        <dbReference type="EMBL" id="MEJ8823925.1"/>
    </source>
</evidence>
<proteinExistence type="predicted"/>
<evidence type="ECO:0008006" key="3">
    <source>
        <dbReference type="Google" id="ProtNLM"/>
    </source>
</evidence>
<name>A0ABU8W1L2_9BURK</name>
<dbReference type="Proteomes" id="UP001363010">
    <property type="component" value="Unassembled WGS sequence"/>
</dbReference>
<protein>
    <recommendedName>
        <fullName evidence="3">Group II intron maturase-specific domain-containing protein</fullName>
    </recommendedName>
</protein>
<evidence type="ECO:0000313" key="2">
    <source>
        <dbReference type="Proteomes" id="UP001363010"/>
    </source>
</evidence>
<dbReference type="RefSeq" id="WP_340364957.1">
    <property type="nucleotide sequence ID" value="NZ_JBBKZV010000010.1"/>
</dbReference>
<organism evidence="1 2">
    <name type="scientific">Variovorax humicola</name>
    <dbReference type="NCBI Taxonomy" id="1769758"/>
    <lineage>
        <taxon>Bacteria</taxon>
        <taxon>Pseudomonadati</taxon>
        <taxon>Pseudomonadota</taxon>
        <taxon>Betaproteobacteria</taxon>
        <taxon>Burkholderiales</taxon>
        <taxon>Comamonadaceae</taxon>
        <taxon>Variovorax</taxon>
    </lineage>
</organism>
<keyword evidence="2" id="KW-1185">Reference proteome</keyword>
<reference evidence="1 2" key="1">
    <citation type="submission" date="2024-03" db="EMBL/GenBank/DDBJ databases">
        <title>Novel species of the genus Variovorax.</title>
        <authorList>
            <person name="Liu Q."/>
            <person name="Xin Y.-H."/>
        </authorList>
    </citation>
    <scope>NUCLEOTIDE SEQUENCE [LARGE SCALE GENOMIC DNA]</scope>
    <source>
        <strain evidence="1 2">KACC 18501</strain>
    </source>
</reference>
<comment type="caution">
    <text evidence="1">The sequence shown here is derived from an EMBL/GenBank/DDBJ whole genome shotgun (WGS) entry which is preliminary data.</text>
</comment>
<dbReference type="EMBL" id="JBBKZV010000010">
    <property type="protein sequence ID" value="MEJ8823925.1"/>
    <property type="molecule type" value="Genomic_DNA"/>
</dbReference>